<keyword evidence="4" id="KW-1185">Reference proteome</keyword>
<dbReference type="RefSeq" id="WP_382313132.1">
    <property type="nucleotide sequence ID" value="NZ_JBHUFD010000003.1"/>
</dbReference>
<name>A0ABW4QSY3_9BACT</name>
<evidence type="ECO:0000313" key="3">
    <source>
        <dbReference type="EMBL" id="MFD1872683.1"/>
    </source>
</evidence>
<dbReference type="InterPro" id="IPR045361">
    <property type="entry name" value="CIS_tube_prot_N"/>
</dbReference>
<proteinExistence type="predicted"/>
<evidence type="ECO:0000256" key="1">
    <source>
        <dbReference type="SAM" id="MobiDB-lite"/>
    </source>
</evidence>
<protein>
    <submittedName>
        <fullName evidence="3">LysM peptidoglycan-binding domain-containing protein</fullName>
    </submittedName>
</protein>
<feature type="region of interest" description="Disordered" evidence="1">
    <location>
        <begin position="228"/>
        <end position="271"/>
    </location>
</feature>
<comment type="caution">
    <text evidence="3">The sequence shown here is derived from an EMBL/GenBank/DDBJ whole genome shotgun (WGS) entry which is preliminary data.</text>
</comment>
<dbReference type="EMBL" id="JBHUFD010000003">
    <property type="protein sequence ID" value="MFD1872683.1"/>
    <property type="molecule type" value="Genomic_DNA"/>
</dbReference>
<organism evidence="3 4">
    <name type="scientific">Hymenobacter bucti</name>
    <dbReference type="NCBI Taxonomy" id="1844114"/>
    <lineage>
        <taxon>Bacteria</taxon>
        <taxon>Pseudomonadati</taxon>
        <taxon>Bacteroidota</taxon>
        <taxon>Cytophagia</taxon>
        <taxon>Cytophagales</taxon>
        <taxon>Hymenobacteraceae</taxon>
        <taxon>Hymenobacter</taxon>
    </lineage>
</organism>
<reference evidence="4" key="1">
    <citation type="journal article" date="2019" name="Int. J. Syst. Evol. Microbiol.">
        <title>The Global Catalogue of Microorganisms (GCM) 10K type strain sequencing project: providing services to taxonomists for standard genome sequencing and annotation.</title>
        <authorList>
            <consortium name="The Broad Institute Genomics Platform"/>
            <consortium name="The Broad Institute Genome Sequencing Center for Infectious Disease"/>
            <person name="Wu L."/>
            <person name="Ma J."/>
        </authorList>
    </citation>
    <scope>NUCLEOTIDE SEQUENCE [LARGE SCALE GENOMIC DNA]</scope>
    <source>
        <strain evidence="4">CGMCC 1.15795</strain>
    </source>
</reference>
<accession>A0ABW4QSY3</accession>
<dbReference type="Pfam" id="PF19266">
    <property type="entry name" value="CIS_tube"/>
    <property type="match status" value="1"/>
</dbReference>
<gene>
    <name evidence="3" type="ORF">ACFSDX_09590</name>
</gene>
<sequence length="271" mass="29683">MGLVKMSLQGFFDGKFEKPATAPYYVFLNPESFSRTSTNAYDSSQPTGVGGETPRFINASEGPLSFSLLLDGTRAIDGKTIEVSAEIKQLKDLAFDYQGAEHSPYFVQVSWGTLLFKGRLTTFTVNYSLFRPDGTPLRAKVDLAFVSYTDPADLALHANNQSADLSHRHLVKAGDTLPQLCFRIYGSAQYYLQVAQRNHLMHLGRLVPGTVLYFPPLVLSASTPGPLGPAVHASSSHSTIGRPGHVRSHGQWPGAARHPDDYDYQGHQSPQ</sequence>
<evidence type="ECO:0000313" key="4">
    <source>
        <dbReference type="Proteomes" id="UP001597197"/>
    </source>
</evidence>
<feature type="domain" description="Contractile injection system tube protein N-terminal" evidence="2">
    <location>
        <begin position="3"/>
        <end position="153"/>
    </location>
</feature>
<evidence type="ECO:0000259" key="2">
    <source>
        <dbReference type="Pfam" id="PF19266"/>
    </source>
</evidence>
<dbReference type="Proteomes" id="UP001597197">
    <property type="component" value="Unassembled WGS sequence"/>
</dbReference>